<name>A0ABY2DGZ8_9ACTN</name>
<sequence>MIPNGTPVSDQAEPGRVGVLDDDGIDSIIDSITQIEVDASLRRTLAAAGYAEYRAMAPARLPRSEPYVAVAERGADDQLAAAQREVDRLLAEAREHAERVVRDAYTRAQAVEREAHERHQSVLGRLEAERDHLQAQRDHLQLQRDQLQAQRDQFQVQRDQFQVQRDQLQNQVETLRAFEREYRARLMAYLDDQMRQLREEAGLGTRPQLYPAYPPPLTADAGPMAGPGSAPPAGGSGFAPLTGVPGSAPPAGGPGYGEA</sequence>
<protein>
    <recommendedName>
        <fullName evidence="5">Cell division protein DivIVA</fullName>
    </recommendedName>
</protein>
<dbReference type="EMBL" id="SMKE01000302">
    <property type="protein sequence ID" value="TDB95718.1"/>
    <property type="molecule type" value="Genomic_DNA"/>
</dbReference>
<comment type="caution">
    <text evidence="3">The sequence shown here is derived from an EMBL/GenBank/DDBJ whole genome shotgun (WGS) entry which is preliminary data.</text>
</comment>
<keyword evidence="4" id="KW-1185">Reference proteome</keyword>
<keyword evidence="1" id="KW-0175">Coiled coil</keyword>
<feature type="coiled-coil region" evidence="1">
    <location>
        <begin position="72"/>
        <end position="171"/>
    </location>
</feature>
<dbReference type="Gene3D" id="1.20.5.1000">
    <property type="entry name" value="arf6 gtpase in complex with a specific effector, jip4"/>
    <property type="match status" value="1"/>
</dbReference>
<evidence type="ECO:0008006" key="5">
    <source>
        <dbReference type="Google" id="ProtNLM"/>
    </source>
</evidence>
<organism evidence="3 4">
    <name type="scientific">Micromonospora fluostatini</name>
    <dbReference type="NCBI Taxonomy" id="1629071"/>
    <lineage>
        <taxon>Bacteria</taxon>
        <taxon>Bacillati</taxon>
        <taxon>Actinomycetota</taxon>
        <taxon>Actinomycetes</taxon>
        <taxon>Micromonosporales</taxon>
        <taxon>Micromonosporaceae</taxon>
        <taxon>Micromonospora</taxon>
    </lineage>
</organism>
<feature type="region of interest" description="Disordered" evidence="2">
    <location>
        <begin position="206"/>
        <end position="259"/>
    </location>
</feature>
<evidence type="ECO:0000256" key="1">
    <source>
        <dbReference type="SAM" id="Coils"/>
    </source>
</evidence>
<feature type="compositionally biased region" description="Low complexity" evidence="2">
    <location>
        <begin position="219"/>
        <end position="246"/>
    </location>
</feature>
<evidence type="ECO:0000313" key="3">
    <source>
        <dbReference type="EMBL" id="TDB95718.1"/>
    </source>
</evidence>
<dbReference type="Proteomes" id="UP000295626">
    <property type="component" value="Unassembled WGS sequence"/>
</dbReference>
<evidence type="ECO:0000256" key="2">
    <source>
        <dbReference type="SAM" id="MobiDB-lite"/>
    </source>
</evidence>
<gene>
    <name evidence="3" type="ORF">E1091_09970</name>
</gene>
<evidence type="ECO:0000313" key="4">
    <source>
        <dbReference type="Proteomes" id="UP000295626"/>
    </source>
</evidence>
<reference evidence="3 4" key="1">
    <citation type="submission" date="2019-02" db="EMBL/GenBank/DDBJ databases">
        <title>Draft genome sequences of novel Actinobacteria.</title>
        <authorList>
            <person name="Sahin N."/>
            <person name="Ay H."/>
            <person name="Saygin H."/>
        </authorList>
    </citation>
    <scope>NUCLEOTIDE SEQUENCE [LARGE SCALE GENOMIC DNA]</scope>
    <source>
        <strain evidence="3 4">JCM 30529</strain>
    </source>
</reference>
<proteinExistence type="predicted"/>
<accession>A0ABY2DGZ8</accession>